<sequence>MAAAEKTLHWAVEKWLAPTPSMPARVVEFCHRASQHRRFVRVEALRPGGLLSIFFFRHDDGSWNVFPPQAERPAMNGYRRTGLYAAASLTSH</sequence>
<dbReference type="HOGENOM" id="CLU_179114_0_0_4"/>
<gene>
    <name evidence="1" type="ordered locus">BC1003_4914</name>
</gene>
<dbReference type="AlphaFoldDB" id="E1TJ21"/>
<dbReference type="OrthoDB" id="8926609at2"/>
<dbReference type="eggNOG" id="ENOG502ZUNB">
    <property type="taxonomic scope" value="Bacteria"/>
</dbReference>
<accession>E1TJ21</accession>
<dbReference type="EMBL" id="CP002218">
    <property type="protein sequence ID" value="ADN60837.1"/>
    <property type="molecule type" value="Genomic_DNA"/>
</dbReference>
<organism evidence="1">
    <name type="scientific">Burkholderia sp. (strain CCGE1003)</name>
    <dbReference type="NCBI Taxonomy" id="640512"/>
    <lineage>
        <taxon>Bacteria</taxon>
        <taxon>Pseudomonadati</taxon>
        <taxon>Pseudomonadota</taxon>
        <taxon>Betaproteobacteria</taxon>
        <taxon>Burkholderiales</taxon>
        <taxon>Burkholderiaceae</taxon>
        <taxon>Burkholderia</taxon>
    </lineage>
</organism>
<dbReference type="KEGG" id="bgf:BC1003_4914"/>
<proteinExistence type="predicted"/>
<reference evidence="1" key="1">
    <citation type="submission" date="2010-09" db="EMBL/GenBank/DDBJ databases">
        <title>Complete sequence of chromosome2 of Burkholderia sp. CCGE1003.</title>
        <authorList>
            <consortium name="US DOE Joint Genome Institute"/>
            <person name="Lucas S."/>
            <person name="Copeland A."/>
            <person name="Lapidus A."/>
            <person name="Cheng J.-F."/>
            <person name="Bruce D."/>
            <person name="Goodwin L."/>
            <person name="Pitluck S."/>
            <person name="Daligault H."/>
            <person name="Davenport K."/>
            <person name="Detter J.C."/>
            <person name="Han C."/>
            <person name="Tapia R."/>
            <person name="Land M."/>
            <person name="Hauser L."/>
            <person name="Jeffries C."/>
            <person name="Kyrpides N."/>
            <person name="Ivanova N."/>
            <person name="Ovchinnikova G."/>
            <person name="Martinez-Romero E."/>
            <person name="Rogel M.A."/>
            <person name="Auchtung J."/>
            <person name="Tiedje J.M."/>
            <person name="Woyke T."/>
        </authorList>
    </citation>
    <scope>NUCLEOTIDE SEQUENCE</scope>
    <source>
        <strain evidence="1">CCGE1003</strain>
    </source>
</reference>
<name>E1TJ21_BURSG</name>
<evidence type="ECO:0000313" key="1">
    <source>
        <dbReference type="EMBL" id="ADN60837.1"/>
    </source>
</evidence>
<protein>
    <submittedName>
        <fullName evidence="1">Uncharacterized protein</fullName>
    </submittedName>
</protein>